<feature type="compositionally biased region" description="Polar residues" evidence="1">
    <location>
        <begin position="603"/>
        <end position="615"/>
    </location>
</feature>
<reference evidence="2 3" key="1">
    <citation type="submission" date="2018-02" db="EMBL/GenBank/DDBJ databases">
        <title>The genomes of Aspergillus section Nigri reveals drivers in fungal speciation.</title>
        <authorList>
            <consortium name="DOE Joint Genome Institute"/>
            <person name="Vesth T.C."/>
            <person name="Nybo J."/>
            <person name="Theobald S."/>
            <person name="Brandl J."/>
            <person name="Frisvad J.C."/>
            <person name="Nielsen K.F."/>
            <person name="Lyhne E.K."/>
            <person name="Kogle M.E."/>
            <person name="Kuo A."/>
            <person name="Riley R."/>
            <person name="Clum A."/>
            <person name="Nolan M."/>
            <person name="Lipzen A."/>
            <person name="Salamov A."/>
            <person name="Henrissat B."/>
            <person name="Wiebenga A."/>
            <person name="De vries R.P."/>
            <person name="Grigoriev I.V."/>
            <person name="Mortensen U.H."/>
            <person name="Andersen M.R."/>
            <person name="Baker S.E."/>
        </authorList>
    </citation>
    <scope>NUCLEOTIDE SEQUENCE [LARGE SCALE GENOMIC DNA]</scope>
    <source>
        <strain evidence="2 3">CBS 707.79</strain>
    </source>
</reference>
<feature type="compositionally biased region" description="Basic residues" evidence="1">
    <location>
        <begin position="23"/>
        <end position="32"/>
    </location>
</feature>
<dbReference type="VEuPathDB" id="FungiDB:BO71DRAFT_400501"/>
<name>A0A319D4S1_9EURO</name>
<feature type="region of interest" description="Disordered" evidence="1">
    <location>
        <begin position="413"/>
        <end position="503"/>
    </location>
</feature>
<feature type="compositionally biased region" description="Polar residues" evidence="1">
    <location>
        <begin position="81"/>
        <end position="97"/>
    </location>
</feature>
<dbReference type="STRING" id="1448320.A0A319D4S1"/>
<gene>
    <name evidence="2" type="ORF">BO71DRAFT_400501</name>
</gene>
<protein>
    <submittedName>
        <fullName evidence="2">Uncharacterized protein</fullName>
    </submittedName>
</protein>
<feature type="compositionally biased region" description="Basic and acidic residues" evidence="1">
    <location>
        <begin position="205"/>
        <end position="217"/>
    </location>
</feature>
<dbReference type="OrthoDB" id="3870679at2759"/>
<sequence length="880" mass="97865">MPGLEVINTSLASPGHLDPPQLRAHKSLRRRPNVLWNPQVKVIEAAPRGPIRRPSNGAPLATAPVRPLTPPAVAQPEDLSSDGTNTPKAASSLSVNGVVTPKPSHPPTPETTPPQLSASANRPGLSHFGQSSSSSRADSFRTACEMISDAETEIPRRSSQSVLPTRQKTVRPDEPFDYHDRSGDSTPVPEPRPDRVRPAMTEPAAHGKMEEERERPKLSHPRRKKSTRKGARIPRAADSSERRFEESDADESYEVFLVQPESPQSPPEPVRDSQEPVGGLSIEEFREQVDWPQTERRLHPAEPDGVRRLSDISTSSTVEVMIIDPPQSTQRSLRHTEKRDSLRSVSPHIPRSEHASLTSNSDSQHRLVHKAGRITEHDRKSIASEISISLTSSMNLPPQNVDVVPVVVIPERRSSLKSSSSSRNTSQTRSRHSSRRDTASGSRPGSREPPRQKKRTLSDTNSTTGKGAEPRGRHSGRPTIPPRNSSLSAPTSRNNSRATSLTSESLRDHALAMEHDTPPHPAEPPLTRPEAVARGPDMHDAAEASKTQSIIIGVEDMSHLCPPSMPYTQISIPSSSPGLIEVSEARTVAFFPHTNESLLLVDPQTQSTPRGQVQGSEYPFKRPDSPTPRHDMKSPLKNPRQPPQPPVCRVIPPTPVQDADRQPTGAGSKNEPSGRPSRRFGPGRRPWMVRPRSESFNSFVRSFSLTSVKNRKAGKDIDGRLQPFWRPRRFWDDSEPEEDSPRGPLSPRTANPEADLVIKNSLGMPQQRVVFEGPPLPRSPDARRRLEAHNANRSTLVGSQVFSPEAFCSQTSLHHHRYRSLSWWRLRLRAGKMRNIRRRVRRTWQKHADHRREAKREKLKQSISPAVLVESSTQLKTITQ</sequence>
<dbReference type="Proteomes" id="UP000247810">
    <property type="component" value="Unassembled WGS sequence"/>
</dbReference>
<feature type="compositionally biased region" description="Polar residues" evidence="1">
    <location>
        <begin position="482"/>
        <end position="503"/>
    </location>
</feature>
<evidence type="ECO:0000313" key="2">
    <source>
        <dbReference type="EMBL" id="PYH92435.1"/>
    </source>
</evidence>
<keyword evidence="3" id="KW-1185">Reference proteome</keyword>
<proteinExistence type="predicted"/>
<feature type="region of interest" description="Disordered" evidence="1">
    <location>
        <begin position="599"/>
        <end position="690"/>
    </location>
</feature>
<feature type="region of interest" description="Disordered" evidence="1">
    <location>
        <begin position="1"/>
        <end position="308"/>
    </location>
</feature>
<dbReference type="AlphaFoldDB" id="A0A319D4S1"/>
<accession>A0A319D4S1</accession>
<organism evidence="2 3">
    <name type="scientific">Aspergillus ellipticus CBS 707.79</name>
    <dbReference type="NCBI Taxonomy" id="1448320"/>
    <lineage>
        <taxon>Eukaryota</taxon>
        <taxon>Fungi</taxon>
        <taxon>Dikarya</taxon>
        <taxon>Ascomycota</taxon>
        <taxon>Pezizomycotina</taxon>
        <taxon>Eurotiomycetes</taxon>
        <taxon>Eurotiomycetidae</taxon>
        <taxon>Eurotiales</taxon>
        <taxon>Aspergillaceae</taxon>
        <taxon>Aspergillus</taxon>
        <taxon>Aspergillus subgen. Circumdati</taxon>
    </lineage>
</organism>
<feature type="compositionally biased region" description="Basic and acidic residues" evidence="1">
    <location>
        <begin position="619"/>
        <end position="634"/>
    </location>
</feature>
<feature type="region of interest" description="Disordered" evidence="1">
    <location>
        <begin position="327"/>
        <end position="366"/>
    </location>
</feature>
<feature type="compositionally biased region" description="Polar residues" evidence="1">
    <location>
        <begin position="157"/>
        <end position="167"/>
    </location>
</feature>
<evidence type="ECO:0000256" key="1">
    <source>
        <dbReference type="SAM" id="MobiDB-lite"/>
    </source>
</evidence>
<feature type="compositionally biased region" description="Pro residues" evidence="1">
    <location>
        <begin position="103"/>
        <end position="112"/>
    </location>
</feature>
<dbReference type="EMBL" id="KZ825916">
    <property type="protein sequence ID" value="PYH92435.1"/>
    <property type="molecule type" value="Genomic_DNA"/>
</dbReference>
<feature type="compositionally biased region" description="Basic and acidic residues" evidence="1">
    <location>
        <begin position="283"/>
        <end position="308"/>
    </location>
</feature>
<feature type="region of interest" description="Disordered" evidence="1">
    <location>
        <begin position="728"/>
        <end position="751"/>
    </location>
</feature>
<feature type="compositionally biased region" description="Basic and acidic residues" evidence="1">
    <location>
        <begin position="170"/>
        <end position="183"/>
    </location>
</feature>
<feature type="compositionally biased region" description="Low complexity" evidence="1">
    <location>
        <begin position="416"/>
        <end position="428"/>
    </location>
</feature>
<feature type="compositionally biased region" description="Basic residues" evidence="1">
    <location>
        <begin position="218"/>
        <end position="232"/>
    </location>
</feature>
<evidence type="ECO:0000313" key="3">
    <source>
        <dbReference type="Proteomes" id="UP000247810"/>
    </source>
</evidence>